<name>A0ABM3IZS8_BACDO</name>
<evidence type="ECO:0000313" key="2">
    <source>
        <dbReference type="Proteomes" id="UP001652620"/>
    </source>
</evidence>
<dbReference type="GeneID" id="105223569"/>
<accession>A0ABM3IZS8</accession>
<dbReference type="Proteomes" id="UP001652620">
    <property type="component" value="Chromosome 1"/>
</dbReference>
<proteinExistence type="predicted"/>
<keyword evidence="1" id="KW-1133">Transmembrane helix</keyword>
<reference evidence="2" key="1">
    <citation type="submission" date="2025-05" db="UniProtKB">
        <authorList>
            <consortium name="RefSeq"/>
        </authorList>
    </citation>
    <scope>NUCLEOTIDE SEQUENCE [LARGE SCALE GENOMIC DNA]</scope>
</reference>
<feature type="transmembrane region" description="Helical" evidence="1">
    <location>
        <begin position="30"/>
        <end position="55"/>
    </location>
</feature>
<keyword evidence="1" id="KW-0812">Transmembrane</keyword>
<sequence length="692" mass="80343">MELLVVRYVKRDEYGPKTKKQDFTELFTTFYILIVLAVLCALAFLLMIAFLVWYCNRNKYKPEQCRCPKVCALLLTSLLLLSIILLALFLFSTFKNLLHLKKLYNKPKRDSSTKNAETMKRVIEILDNDFEKLRNDSINECWNTPSLTDLYPETTKARKSSIANRKIFEDFIETFVEPIFDDTLLYDDIFRMFSRNFSAFYGVSAMGAKYILNNNANQYKNAIFSLDDWEGLYNSAIAIKDLMNFYKDSASSELRRSRVCYQVSKYFNKLASYAKVQKGYLGEKLKSHSLSKDPHIAPPYKFAHIVCVMAIVVLVMFFLVVMCSLCMKGNVMIKALLFIYIILTLLLILMTFVTLYHFFYGVIEYNGFCHRTEESAGKKTFKHVMLTDCTNDQNLYTLLLENNLIRPFSKWIPLNKTIMQDVCERNCRALNMAILQKLQKEVEKFPKKNHFCKFKSVASSWLTPIRLTHVIYNAKLPGLTWMTNDFQGTYFHERVKFSYCNLNLANKAKRFNPTVSKSKFWKCRAAYTIGKDFAASIPSVYAEVKDMCTTTKDKCKYYNDHDISTIRDNVDNYITNAERGLKNALGSCTTIFHMIKAKQNKSCNCETFILNGVWIGGLLFVITLFLALLLLAGLIYKLVKCKDHYRNERHGRREDDSAESILLPPITLPRHVIDTLENDENPRVTYHIKKLN</sequence>
<evidence type="ECO:0000256" key="1">
    <source>
        <dbReference type="SAM" id="Phobius"/>
    </source>
</evidence>
<feature type="transmembrane region" description="Helical" evidence="1">
    <location>
        <begin position="608"/>
        <end position="636"/>
    </location>
</feature>
<keyword evidence="1" id="KW-0472">Membrane</keyword>
<reference evidence="3" key="2">
    <citation type="submission" date="2025-08" db="UniProtKB">
        <authorList>
            <consortium name="RefSeq"/>
        </authorList>
    </citation>
    <scope>IDENTIFICATION</scope>
    <source>
        <tissue evidence="3">Adult</tissue>
    </source>
</reference>
<dbReference type="RefSeq" id="XP_049302405.1">
    <property type="nucleotide sequence ID" value="XM_049446448.1"/>
</dbReference>
<feature type="transmembrane region" description="Helical" evidence="1">
    <location>
        <begin position="302"/>
        <end position="325"/>
    </location>
</feature>
<gene>
    <name evidence="3" type="primary">LOC105223569</name>
</gene>
<protein>
    <submittedName>
        <fullName evidence="3">Uncharacterized protein LOC105223569 isoform X3</fullName>
    </submittedName>
</protein>
<feature type="transmembrane region" description="Helical" evidence="1">
    <location>
        <begin position="337"/>
        <end position="359"/>
    </location>
</feature>
<feature type="transmembrane region" description="Helical" evidence="1">
    <location>
        <begin position="67"/>
        <end position="91"/>
    </location>
</feature>
<organism evidence="2 3">
    <name type="scientific">Bactrocera dorsalis</name>
    <name type="common">Oriental fruit fly</name>
    <name type="synonym">Dacus dorsalis</name>
    <dbReference type="NCBI Taxonomy" id="27457"/>
    <lineage>
        <taxon>Eukaryota</taxon>
        <taxon>Metazoa</taxon>
        <taxon>Ecdysozoa</taxon>
        <taxon>Arthropoda</taxon>
        <taxon>Hexapoda</taxon>
        <taxon>Insecta</taxon>
        <taxon>Pterygota</taxon>
        <taxon>Neoptera</taxon>
        <taxon>Endopterygota</taxon>
        <taxon>Diptera</taxon>
        <taxon>Brachycera</taxon>
        <taxon>Muscomorpha</taxon>
        <taxon>Tephritoidea</taxon>
        <taxon>Tephritidae</taxon>
        <taxon>Bactrocera</taxon>
        <taxon>Bactrocera</taxon>
    </lineage>
</organism>
<keyword evidence="2" id="KW-1185">Reference proteome</keyword>
<evidence type="ECO:0000313" key="3">
    <source>
        <dbReference type="RefSeq" id="XP_049302405.1"/>
    </source>
</evidence>